<feature type="transmembrane region" description="Helical" evidence="1">
    <location>
        <begin position="6"/>
        <end position="26"/>
    </location>
</feature>
<accession>A0ABN3GIQ3</accession>
<proteinExistence type="predicted"/>
<comment type="caution">
    <text evidence="2">The sequence shown here is derived from an EMBL/GenBank/DDBJ whole genome shotgun (WGS) entry which is preliminary data.</text>
</comment>
<gene>
    <name evidence="2" type="ORF">GCM10009854_33360</name>
</gene>
<evidence type="ECO:0000256" key="1">
    <source>
        <dbReference type="SAM" id="Phobius"/>
    </source>
</evidence>
<evidence type="ECO:0000313" key="2">
    <source>
        <dbReference type="EMBL" id="GAA2352687.1"/>
    </source>
</evidence>
<keyword evidence="1" id="KW-1133">Transmembrane helix</keyword>
<dbReference type="EMBL" id="BAAARA010000010">
    <property type="protein sequence ID" value="GAA2352687.1"/>
    <property type="molecule type" value="Genomic_DNA"/>
</dbReference>
<evidence type="ECO:0000313" key="3">
    <source>
        <dbReference type="Proteomes" id="UP001501218"/>
    </source>
</evidence>
<keyword evidence="3" id="KW-1185">Reference proteome</keyword>
<dbReference type="RefSeq" id="WP_344133054.1">
    <property type="nucleotide sequence ID" value="NZ_BAAARA010000010.1"/>
</dbReference>
<name>A0ABN3GIQ3_9PSEU</name>
<keyword evidence="1" id="KW-0812">Transmembrane</keyword>
<reference evidence="2 3" key="1">
    <citation type="journal article" date="2019" name="Int. J. Syst. Evol. Microbiol.">
        <title>The Global Catalogue of Microorganisms (GCM) 10K type strain sequencing project: providing services to taxonomists for standard genome sequencing and annotation.</title>
        <authorList>
            <consortium name="The Broad Institute Genomics Platform"/>
            <consortium name="The Broad Institute Genome Sequencing Center for Infectious Disease"/>
            <person name="Wu L."/>
            <person name="Ma J."/>
        </authorList>
    </citation>
    <scope>NUCLEOTIDE SEQUENCE [LARGE SCALE GENOMIC DNA]</scope>
    <source>
        <strain evidence="2 3">JCM 16221</strain>
    </source>
</reference>
<dbReference type="Proteomes" id="UP001501218">
    <property type="component" value="Unassembled WGS sequence"/>
</dbReference>
<protein>
    <submittedName>
        <fullName evidence="2">Uncharacterized protein</fullName>
    </submittedName>
</protein>
<keyword evidence="1" id="KW-0472">Membrane</keyword>
<sequence length="47" mass="4900">MATVWVALLAEAAVLVAVAGALTSWIRRSEPAGHDRIIESTGPAELV</sequence>
<organism evidence="2 3">
    <name type="scientific">Saccharopolyspora halophila</name>
    <dbReference type="NCBI Taxonomy" id="405551"/>
    <lineage>
        <taxon>Bacteria</taxon>
        <taxon>Bacillati</taxon>
        <taxon>Actinomycetota</taxon>
        <taxon>Actinomycetes</taxon>
        <taxon>Pseudonocardiales</taxon>
        <taxon>Pseudonocardiaceae</taxon>
        <taxon>Saccharopolyspora</taxon>
    </lineage>
</organism>